<feature type="domain" description="Protein kinase" evidence="5">
    <location>
        <begin position="19"/>
        <end position="315"/>
    </location>
</feature>
<dbReference type="InParanoid" id="F0YI48"/>
<dbReference type="eggNOG" id="KOG0660">
    <property type="taxonomic scope" value="Eukaryota"/>
</dbReference>
<evidence type="ECO:0000256" key="1">
    <source>
        <dbReference type="ARBA" id="ARBA00022741"/>
    </source>
</evidence>
<dbReference type="PROSITE" id="PS00108">
    <property type="entry name" value="PROTEIN_KINASE_ST"/>
    <property type="match status" value="1"/>
</dbReference>
<reference evidence="6 7" key="1">
    <citation type="journal article" date="2011" name="Proc. Natl. Acad. Sci. U.S.A.">
        <title>Niche of harmful alga Aureococcus anophagefferens revealed through ecogenomics.</title>
        <authorList>
            <person name="Gobler C.J."/>
            <person name="Berry D.L."/>
            <person name="Dyhrman S.T."/>
            <person name="Wilhelm S.W."/>
            <person name="Salamov A."/>
            <person name="Lobanov A.V."/>
            <person name="Zhang Y."/>
            <person name="Collier J.L."/>
            <person name="Wurch L.L."/>
            <person name="Kustka A.B."/>
            <person name="Dill B.D."/>
            <person name="Shah M."/>
            <person name="VerBerkmoes N.C."/>
            <person name="Kuo A."/>
            <person name="Terry A."/>
            <person name="Pangilinan J."/>
            <person name="Lindquist E.A."/>
            <person name="Lucas S."/>
            <person name="Paulsen I.T."/>
            <person name="Hattenrath-Lehmann T.K."/>
            <person name="Talmage S.C."/>
            <person name="Walker E.A."/>
            <person name="Koch F."/>
            <person name="Burson A.M."/>
            <person name="Marcoval M.A."/>
            <person name="Tang Y.Z."/>
            <person name="Lecleir G.R."/>
            <person name="Coyne K.J."/>
            <person name="Berg G.M."/>
            <person name="Bertrand E.M."/>
            <person name="Saito M.A."/>
            <person name="Gladyshev V.N."/>
            <person name="Grigoriev I.V."/>
        </authorList>
    </citation>
    <scope>NUCLEOTIDE SEQUENCE [LARGE SCALE GENOMIC DNA]</scope>
    <source>
        <strain evidence="7">CCMP 1984</strain>
    </source>
</reference>
<keyword evidence="4" id="KW-0808">Transferase</keyword>
<keyword evidence="4" id="KW-0723">Serine/threonine-protein kinase</keyword>
<dbReference type="InterPro" id="IPR017441">
    <property type="entry name" value="Protein_kinase_ATP_BS"/>
</dbReference>
<protein>
    <recommendedName>
        <fullName evidence="5">Protein kinase domain-containing protein</fullName>
    </recommendedName>
</protein>
<dbReference type="Gene3D" id="3.30.200.20">
    <property type="entry name" value="Phosphorylase Kinase, domain 1"/>
    <property type="match status" value="1"/>
</dbReference>
<dbReference type="SMART" id="SM00220">
    <property type="entry name" value="S_TKc"/>
    <property type="match status" value="1"/>
</dbReference>
<dbReference type="RefSeq" id="XP_009040129.1">
    <property type="nucleotide sequence ID" value="XM_009041881.1"/>
</dbReference>
<name>F0YI48_AURAN</name>
<dbReference type="AlphaFoldDB" id="F0YI48"/>
<sequence>MGLIGLNVGGSVFAVKSQYKGLKVIGRGSYGVVASCTDATSSKRLAIKRIKPMSAHCIDSKHVLREIRCMRLLGAHTNIVSIHDLFCDVHHDELYIVMDLMDSDLHRIIQSPQTLTDAHNRYFMYQLVRGVIYIHAQGIIHRDLKPGNLLVTRNCELRITDFGLARQQSAALKGGKDDSFDICPMTQHVVTRWYRPPELMLTPDGRYTNAVDMWSVGCILAELLGRSPLFPGKNFVHQLQLIFDVIGSPRAEEIERVKNKQARKFLDSIQGKLKVSFGNIFGSAGLPANTVLEGLLLFNASKRATAVGLLDYSYFRNLSYAKIPIADPLAPPCDFSFERESLSLTE</sequence>
<feature type="binding site" evidence="3">
    <location>
        <position position="48"/>
    </location>
    <ligand>
        <name>ATP</name>
        <dbReference type="ChEBI" id="CHEBI:30616"/>
    </ligand>
</feature>
<evidence type="ECO:0000313" key="6">
    <source>
        <dbReference type="EMBL" id="EGB05228.1"/>
    </source>
</evidence>
<keyword evidence="1 3" id="KW-0547">Nucleotide-binding</keyword>
<dbReference type="InterPro" id="IPR008271">
    <property type="entry name" value="Ser/Thr_kinase_AS"/>
</dbReference>
<comment type="similarity">
    <text evidence="4">Belongs to the protein kinase superfamily.</text>
</comment>
<dbReference type="InterPro" id="IPR050117">
    <property type="entry name" value="MAPK"/>
</dbReference>
<organism evidence="7">
    <name type="scientific">Aureococcus anophagefferens</name>
    <name type="common">Harmful bloom alga</name>
    <dbReference type="NCBI Taxonomy" id="44056"/>
    <lineage>
        <taxon>Eukaryota</taxon>
        <taxon>Sar</taxon>
        <taxon>Stramenopiles</taxon>
        <taxon>Ochrophyta</taxon>
        <taxon>Pelagophyceae</taxon>
        <taxon>Pelagomonadales</taxon>
        <taxon>Pelagomonadaceae</taxon>
        <taxon>Aureococcus</taxon>
    </lineage>
</organism>
<dbReference type="OMA" id="FMTQYVS"/>
<accession>F0YI48</accession>
<evidence type="ECO:0000256" key="4">
    <source>
        <dbReference type="RuleBase" id="RU000304"/>
    </source>
</evidence>
<keyword evidence="7" id="KW-1185">Reference proteome</keyword>
<dbReference type="GeneID" id="20220990"/>
<dbReference type="Gene3D" id="1.10.510.10">
    <property type="entry name" value="Transferase(Phosphotransferase) domain 1"/>
    <property type="match status" value="1"/>
</dbReference>
<dbReference type="GO" id="GO:0005524">
    <property type="term" value="F:ATP binding"/>
    <property type="evidence" value="ECO:0007669"/>
    <property type="project" value="UniProtKB-UniRule"/>
</dbReference>
<dbReference type="FunFam" id="1.10.510.10:FF:000439">
    <property type="entry name" value="Mitogen-activated protein kinase"/>
    <property type="match status" value="1"/>
</dbReference>
<dbReference type="GO" id="GO:0004674">
    <property type="term" value="F:protein serine/threonine kinase activity"/>
    <property type="evidence" value="ECO:0007669"/>
    <property type="project" value="UniProtKB-KW"/>
</dbReference>
<dbReference type="SUPFAM" id="SSF56112">
    <property type="entry name" value="Protein kinase-like (PK-like)"/>
    <property type="match status" value="1"/>
</dbReference>
<dbReference type="InterPro" id="IPR011009">
    <property type="entry name" value="Kinase-like_dom_sf"/>
</dbReference>
<gene>
    <name evidence="6" type="ORF">AURANDRAFT_31212</name>
</gene>
<evidence type="ECO:0000259" key="5">
    <source>
        <dbReference type="PROSITE" id="PS50011"/>
    </source>
</evidence>
<keyword evidence="4" id="KW-0418">Kinase</keyword>
<evidence type="ECO:0000313" key="7">
    <source>
        <dbReference type="Proteomes" id="UP000002729"/>
    </source>
</evidence>
<dbReference type="PANTHER" id="PTHR24055">
    <property type="entry name" value="MITOGEN-ACTIVATED PROTEIN KINASE"/>
    <property type="match status" value="1"/>
</dbReference>
<feature type="non-terminal residue" evidence="6">
    <location>
        <position position="346"/>
    </location>
</feature>
<evidence type="ECO:0000256" key="2">
    <source>
        <dbReference type="ARBA" id="ARBA00022840"/>
    </source>
</evidence>
<dbReference type="InterPro" id="IPR000719">
    <property type="entry name" value="Prot_kinase_dom"/>
</dbReference>
<dbReference type="PROSITE" id="PS50011">
    <property type="entry name" value="PROTEIN_KINASE_DOM"/>
    <property type="match status" value="1"/>
</dbReference>
<keyword evidence="2 3" id="KW-0067">ATP-binding</keyword>
<dbReference type="Proteomes" id="UP000002729">
    <property type="component" value="Unassembled WGS sequence"/>
</dbReference>
<evidence type="ECO:0000256" key="3">
    <source>
        <dbReference type="PROSITE-ProRule" id="PRU10141"/>
    </source>
</evidence>
<dbReference type="OrthoDB" id="192887at2759"/>
<dbReference type="Pfam" id="PF00069">
    <property type="entry name" value="Pkinase"/>
    <property type="match status" value="1"/>
</dbReference>
<dbReference type="CDD" id="cd07834">
    <property type="entry name" value="STKc_MAPK"/>
    <property type="match status" value="1"/>
</dbReference>
<proteinExistence type="inferred from homology"/>
<dbReference type="PROSITE" id="PS00107">
    <property type="entry name" value="PROTEIN_KINASE_ATP"/>
    <property type="match status" value="1"/>
</dbReference>
<dbReference type="KEGG" id="aaf:AURANDRAFT_31212"/>
<dbReference type="EMBL" id="GL833143">
    <property type="protein sequence ID" value="EGB05228.1"/>
    <property type="molecule type" value="Genomic_DNA"/>
</dbReference>